<dbReference type="EMBL" id="QOVG01000010">
    <property type="protein sequence ID" value="NDK40003.1"/>
    <property type="molecule type" value="Genomic_DNA"/>
</dbReference>
<dbReference type="Proteomes" id="UP001429354">
    <property type="component" value="Unassembled WGS sequence"/>
</dbReference>
<dbReference type="RefSeq" id="WP_162350660.1">
    <property type="nucleotide sequence ID" value="NZ_QOVG01000010.1"/>
</dbReference>
<name>A0ABX0AEI7_9GAMM</name>
<dbReference type="Pfam" id="PF16826">
    <property type="entry name" value="DUF5076"/>
    <property type="match status" value="1"/>
</dbReference>
<comment type="caution">
    <text evidence="1">The sequence shown here is derived from an EMBL/GenBank/DDBJ whole genome shotgun (WGS) entry which is preliminary data.</text>
</comment>
<evidence type="ECO:0000313" key="2">
    <source>
        <dbReference type="Proteomes" id="UP001429354"/>
    </source>
</evidence>
<proteinExistence type="predicted"/>
<sequence>MNPLVIPPAAQRDEKSIQMLSAWIAEQGQHCSIKIGFWQDNGRDEQQAWGIFLADTIRHIANALQENYGKPFPDTVAAILKSLHDEIGDPTSDVQGSFSPGHG</sequence>
<gene>
    <name evidence="1" type="ORF">DT603_14260</name>
</gene>
<dbReference type="InterPro" id="IPR031796">
    <property type="entry name" value="DUF5076"/>
</dbReference>
<organism evidence="1 2">
    <name type="scientific">Pseudoxanthomonas gei</name>
    <dbReference type="NCBI Taxonomy" id="1383030"/>
    <lineage>
        <taxon>Bacteria</taxon>
        <taxon>Pseudomonadati</taxon>
        <taxon>Pseudomonadota</taxon>
        <taxon>Gammaproteobacteria</taxon>
        <taxon>Lysobacterales</taxon>
        <taxon>Lysobacteraceae</taxon>
        <taxon>Pseudoxanthomonas</taxon>
    </lineage>
</organism>
<keyword evidence="2" id="KW-1185">Reference proteome</keyword>
<accession>A0ABX0AEI7</accession>
<dbReference type="Gene3D" id="3.30.2370.10">
    <property type="entry name" value="putative pyruvate dehydrogenase"/>
    <property type="match status" value="1"/>
</dbReference>
<reference evidence="1 2" key="1">
    <citation type="submission" date="2018-07" db="EMBL/GenBank/DDBJ databases">
        <title>Whole genome Sequencing of Pseudoxanthomonas gei KCTC 32298 (T).</title>
        <authorList>
            <person name="Kumar S."/>
            <person name="Bansal K."/>
            <person name="Kaur A."/>
            <person name="Patil P."/>
            <person name="Sharma S."/>
            <person name="Patil P.B."/>
        </authorList>
    </citation>
    <scope>NUCLEOTIDE SEQUENCE [LARGE SCALE GENOMIC DNA]</scope>
    <source>
        <strain evidence="1 2">KCTC 32298</strain>
    </source>
</reference>
<protein>
    <submittedName>
        <fullName evidence="1">DUF5076 domain-containing protein</fullName>
    </submittedName>
</protein>
<evidence type="ECO:0000313" key="1">
    <source>
        <dbReference type="EMBL" id="NDK40003.1"/>
    </source>
</evidence>